<dbReference type="Pfam" id="PF07677">
    <property type="entry name" value="A2M_recep"/>
    <property type="match status" value="1"/>
</dbReference>
<dbReference type="SMART" id="SM01360">
    <property type="entry name" value="A2M"/>
    <property type="match status" value="1"/>
</dbReference>
<dbReference type="PROSITE" id="PS50068">
    <property type="entry name" value="LDLRA_2"/>
    <property type="match status" value="1"/>
</dbReference>
<dbReference type="InterPro" id="IPR036055">
    <property type="entry name" value="LDL_receptor-like_sf"/>
</dbReference>
<dbReference type="Gene3D" id="2.60.40.10">
    <property type="entry name" value="Immunoglobulins"/>
    <property type="match status" value="1"/>
</dbReference>
<evidence type="ECO:0000259" key="5">
    <source>
        <dbReference type="SMART" id="SM01361"/>
    </source>
</evidence>
<dbReference type="PANTHER" id="PTHR11412:SF172">
    <property type="entry name" value="LD23292P"/>
    <property type="match status" value="1"/>
</dbReference>
<dbReference type="GO" id="GO:0004866">
    <property type="term" value="F:endopeptidase inhibitor activity"/>
    <property type="evidence" value="ECO:0007669"/>
    <property type="project" value="InterPro"/>
</dbReference>
<dbReference type="PANTHER" id="PTHR11412">
    <property type="entry name" value="MACROGLOBULIN / COMPLEMENT"/>
    <property type="match status" value="1"/>
</dbReference>
<dbReference type="GeneID" id="100901263"/>
<feature type="domain" description="Alpha-2-macroglobulin bait region" evidence="3">
    <location>
        <begin position="526"/>
        <end position="659"/>
    </location>
</feature>
<keyword evidence="6" id="KW-1185">Reference proteome</keyword>
<dbReference type="Pfam" id="PF17791">
    <property type="entry name" value="MG3"/>
    <property type="match status" value="1"/>
</dbReference>
<dbReference type="Gene3D" id="2.60.40.2950">
    <property type="match status" value="1"/>
</dbReference>
<dbReference type="Pfam" id="PF07703">
    <property type="entry name" value="A2M_BRD"/>
    <property type="match status" value="1"/>
</dbReference>
<dbReference type="InterPro" id="IPR009048">
    <property type="entry name" value="A-macroglobulin_rcpt-bd"/>
</dbReference>
<dbReference type="CDD" id="cd00112">
    <property type="entry name" value="LDLa"/>
    <property type="match status" value="1"/>
</dbReference>
<protein>
    <submittedName>
        <fullName evidence="7">CD109 antigen</fullName>
    </submittedName>
</protein>
<feature type="disulfide bond" evidence="2">
    <location>
        <begin position="734"/>
        <end position="749"/>
    </location>
</feature>
<dbReference type="InterPro" id="IPR008930">
    <property type="entry name" value="Terpenoid_cyclase/PrenylTrfase"/>
</dbReference>
<dbReference type="Pfam" id="PF00207">
    <property type="entry name" value="A2M"/>
    <property type="match status" value="1"/>
</dbReference>
<dbReference type="InterPro" id="IPR041555">
    <property type="entry name" value="MG3"/>
</dbReference>
<dbReference type="Gene3D" id="2.60.40.1930">
    <property type="match status" value="2"/>
</dbReference>
<reference evidence="7" key="1">
    <citation type="submission" date="2025-08" db="UniProtKB">
        <authorList>
            <consortium name="RefSeq"/>
        </authorList>
    </citation>
    <scope>IDENTIFICATION</scope>
</reference>
<dbReference type="InterPro" id="IPR036595">
    <property type="entry name" value="A-macroglobulin_rcpt-bd_sf"/>
</dbReference>
<evidence type="ECO:0000259" key="3">
    <source>
        <dbReference type="SMART" id="SM01359"/>
    </source>
</evidence>
<sequence>MAFRFQNPRVVGTERICVVPEPEKYPRSCVYASRGTEMRRWEPWARRGALILRSIALLLLLKSHAPPVAASHWALSHVSDYLPYHANPTHLVLCPRYIRQGQPYRFLVTLFQLSRPVSVTATIHRDSVEIAKQERELSSERVPELITLQLPATLSPGRYRLLVEGSMNDYNGGVAFKNETRLILLQRSLTIVVQTDRPLYRQGQTVRFRVIPITTEFDGYQEALDVGMLNPGNIEMKRWLSRRTTGGWLALEYALSEVTQFGRWTIRVKANGYTHEEHFYVKEYHTPPFEVRVFSPSFIVSSDQFLRGTVHANYSSGAPVSGNISVVAVMEAVHNEDSRESRGYEMSLDSFYGIWDFEFPIGDLLRSTNNVQRFKLVVKAKVMDVRTSLVRKGYSESLIFKKSYTLRFEGPAKQVFKPGLPFRARIELRYQDGTPVEQEWFRGRPVSHYLRASVFVTGLAAQPKLQHPRIFDLGNTRWEIQIDATPNWSNSSRPIFLEAHLFDEYFGVERSRLVLLPEFSENSHHLSISTSTRNAKVGEYIIFHVRSNYYVESFQYLIMAKGVIIKSSVESMTTSIRTFAVTLTKQMAPKALIIVYDLTADDKLLADSLEFSVDAIASTEMSVRTDVKDRSGANIELTVGGAVGSFVGLSSQPLDVLSSFIHHPISNKKVDSALEFTDNNVPHTTQMDTHSTFQASGLALFSDAYVGRRPRVCNASSGYASCFDGSCYRASKSCNGVDDCADGADEFSCHHKHAVDWEKFRRTRRNLVSSDFQGTWLWKDISISTSGRNTVSIPTPTTPMPWALSAIGISPFRGVYTLPNPEMVTSPRFFFMTVDSPEIARLGELFSVRVALFNLGQTKLEVLVTLANSLDYKFVYVNALERDNNDRSLQPITMFGEHQHLVFLWPQRPVVLLFPIVGIRPGNTNLTVAAKTQTSKTSISKTIRLQPEGFTWSSWASMLVDIPRGAYIMRKFDTGVSALQEPPLALAAGQSPGDHNTAVITVAGSVFGPPFPVSPLTVETVFGLPGGTAEANMFSFAANLLSLQLIQSNKNLVRKHKQVFNHLFITYQKQLSFQRENGGFAMFTHGEVPASVWLTAFTARYFHKANRLFPEWKNFVHIDHKVLERSLAFLLATQAKSGAFHDHDGYFTYDRKMALKGADDSHKVANVSLTAFVVITLYELRNLDGPLTIKIPPAIELAQNYLELSLRYIDKDDDPYQLAITAYALRLIGSSDAEYAFTLLDRKYIQDGDLRFWSKRRYPSEPGGMPPFSLHPSQTPQVGPLARSDLHALDVETTSYALLAYLHGKAILVKPIVEWINHQRNNEGGWASTQDSIVAMEALLEYEKRTFGSDAEERELSMTLTLEAPCLPGISKQFHVSFANRFQVQRFRIPNAWGSIMVRARGVGVSLLQMHLKSQLRSPAPPVSSSLSLNVKVFSSGRNHSRLHFRSCQSWIAERESLISGLVVLEAQLPTGYQVDRDTLLHYIHTATSRNLRHAHADQSKATFYFDYLDSSPICINFTALRLLPTAAAHRESLVKVYEYHEPERYNQTLVDLSFLHDLQVCDVCGSYQCLECPSYNAASSSLTESVAILVFLGSVMVYLCRAKCT</sequence>
<proteinExistence type="predicted"/>
<dbReference type="Pfam" id="PF01835">
    <property type="entry name" value="MG2"/>
    <property type="match status" value="1"/>
</dbReference>
<dbReference type="GO" id="GO:0005615">
    <property type="term" value="C:extracellular space"/>
    <property type="evidence" value="ECO:0007669"/>
    <property type="project" value="InterPro"/>
</dbReference>
<feature type="domain" description="Alpha-macroglobulin receptor-binding" evidence="5">
    <location>
        <begin position="1460"/>
        <end position="1551"/>
    </location>
</feature>
<gene>
    <name evidence="7" type="primary">LOC100901263</name>
</gene>
<comment type="caution">
    <text evidence="2">Lacks conserved residue(s) required for the propagation of feature annotation.</text>
</comment>
<dbReference type="Gene3D" id="2.60.40.1940">
    <property type="match status" value="1"/>
</dbReference>
<evidence type="ECO:0000259" key="4">
    <source>
        <dbReference type="SMART" id="SM01360"/>
    </source>
</evidence>
<evidence type="ECO:0000313" key="7">
    <source>
        <dbReference type="RefSeq" id="XP_028967435.1"/>
    </source>
</evidence>
<dbReference type="SMART" id="SM01359">
    <property type="entry name" value="A2M_N_2"/>
    <property type="match status" value="1"/>
</dbReference>
<dbReference type="SMART" id="SM01361">
    <property type="entry name" value="A2M_recep"/>
    <property type="match status" value="1"/>
</dbReference>
<feature type="domain" description="Alpha-2-macroglobulin" evidence="4">
    <location>
        <begin position="775"/>
        <end position="866"/>
    </location>
</feature>
<feature type="disulfide bond" evidence="2">
    <location>
        <begin position="722"/>
        <end position="740"/>
    </location>
</feature>
<evidence type="ECO:0000256" key="1">
    <source>
        <dbReference type="ARBA" id="ARBA00023157"/>
    </source>
</evidence>
<name>A0AAJ7SG37_9ACAR</name>
<dbReference type="SUPFAM" id="SSF48239">
    <property type="entry name" value="Terpenoid cyclases/Protein prenyltransferases"/>
    <property type="match status" value="1"/>
</dbReference>
<dbReference type="InterPro" id="IPR002890">
    <property type="entry name" value="MG2"/>
</dbReference>
<dbReference type="InterPro" id="IPR013783">
    <property type="entry name" value="Ig-like_fold"/>
</dbReference>
<dbReference type="SUPFAM" id="SSF57424">
    <property type="entry name" value="LDL receptor-like module"/>
    <property type="match status" value="1"/>
</dbReference>
<evidence type="ECO:0000256" key="2">
    <source>
        <dbReference type="PROSITE-ProRule" id="PRU00124"/>
    </source>
</evidence>
<dbReference type="Proteomes" id="UP000694867">
    <property type="component" value="Unplaced"/>
</dbReference>
<dbReference type="SUPFAM" id="SSF49410">
    <property type="entry name" value="Alpha-macroglobulin receptor domain"/>
    <property type="match status" value="1"/>
</dbReference>
<dbReference type="KEGG" id="goe:100901263"/>
<dbReference type="Pfam" id="PF07678">
    <property type="entry name" value="TED_complement"/>
    <property type="match status" value="1"/>
</dbReference>
<dbReference type="InterPro" id="IPR001599">
    <property type="entry name" value="Macroglobln_a2"/>
</dbReference>
<evidence type="ECO:0000313" key="6">
    <source>
        <dbReference type="Proteomes" id="UP000694867"/>
    </source>
</evidence>
<accession>A0AAJ7SG37</accession>
<organism evidence="6 7">
    <name type="scientific">Galendromus occidentalis</name>
    <name type="common">western predatory mite</name>
    <dbReference type="NCBI Taxonomy" id="34638"/>
    <lineage>
        <taxon>Eukaryota</taxon>
        <taxon>Metazoa</taxon>
        <taxon>Ecdysozoa</taxon>
        <taxon>Arthropoda</taxon>
        <taxon>Chelicerata</taxon>
        <taxon>Arachnida</taxon>
        <taxon>Acari</taxon>
        <taxon>Parasitiformes</taxon>
        <taxon>Mesostigmata</taxon>
        <taxon>Gamasina</taxon>
        <taxon>Phytoseioidea</taxon>
        <taxon>Phytoseiidae</taxon>
        <taxon>Typhlodrominae</taxon>
        <taxon>Galendromus</taxon>
    </lineage>
</organism>
<dbReference type="Gene3D" id="2.60.40.690">
    <property type="entry name" value="Alpha-macroglobulin, receptor-binding domain"/>
    <property type="match status" value="1"/>
</dbReference>
<dbReference type="Gene3D" id="1.50.10.20">
    <property type="match status" value="1"/>
</dbReference>
<keyword evidence="1 2" id="KW-1015">Disulfide bond</keyword>
<dbReference type="RefSeq" id="XP_028967435.1">
    <property type="nucleotide sequence ID" value="XM_029111602.1"/>
</dbReference>
<dbReference type="InterPro" id="IPR002172">
    <property type="entry name" value="LDrepeatLR_classA_rpt"/>
</dbReference>
<dbReference type="InterPro" id="IPR011625">
    <property type="entry name" value="A2M_N_BRD"/>
</dbReference>
<dbReference type="Gene3D" id="2.20.130.20">
    <property type="match status" value="1"/>
</dbReference>
<dbReference type="SMART" id="SM00192">
    <property type="entry name" value="LDLa"/>
    <property type="match status" value="1"/>
</dbReference>
<dbReference type="InterPro" id="IPR011626">
    <property type="entry name" value="Alpha-macroglobulin_TED"/>
</dbReference>
<dbReference type="InterPro" id="IPR050473">
    <property type="entry name" value="A2M/Complement_sys"/>
</dbReference>